<dbReference type="RefSeq" id="WP_316663257.1">
    <property type="nucleotide sequence ID" value="NZ_JAWHTF010000009.1"/>
</dbReference>
<dbReference type="Gene3D" id="1.20.120.450">
    <property type="entry name" value="dinb family like domain"/>
    <property type="match status" value="1"/>
</dbReference>
<reference evidence="2 3" key="1">
    <citation type="submission" date="2023-10" db="EMBL/GenBank/DDBJ databases">
        <title>Marimonas sp. nov. isolated from tidal mud flat.</title>
        <authorList>
            <person name="Jaincy N.J."/>
            <person name="Srinivasan S."/>
            <person name="Lee S.-S."/>
        </authorList>
    </citation>
    <scope>NUCLEOTIDE SEQUENCE [LARGE SCALE GENOMIC DNA]</scope>
    <source>
        <strain evidence="2 3">MJ-SS3</strain>
    </source>
</reference>
<keyword evidence="3" id="KW-1185">Reference proteome</keyword>
<sequence>MKITTSMDKEAISELLETKRLDLYNWIAKQDDNKWESGPENKWTTGQQILHLLQSIKPLNNALSMPKFILRYKFGKANREVRDYQIVVNRYLERLNDVPKGAVSPFSKNMKVPPLKDKQYLLDRLQVEIKKLEYKTTRISDKNLDSVILPHPLMGKMIVREIIMWSAYHIEHHTKQLIENY</sequence>
<protein>
    <submittedName>
        <fullName evidence="2">DinB family protein</fullName>
    </submittedName>
</protein>
<proteinExistence type="predicted"/>
<dbReference type="Pfam" id="PF12867">
    <property type="entry name" value="DinB_2"/>
    <property type="match status" value="1"/>
</dbReference>
<comment type="caution">
    <text evidence="2">The sequence shown here is derived from an EMBL/GenBank/DDBJ whole genome shotgun (WGS) entry which is preliminary data.</text>
</comment>
<evidence type="ECO:0000259" key="1">
    <source>
        <dbReference type="Pfam" id="PF12867"/>
    </source>
</evidence>
<dbReference type="Proteomes" id="UP001268651">
    <property type="component" value="Unassembled WGS sequence"/>
</dbReference>
<dbReference type="SUPFAM" id="SSF109854">
    <property type="entry name" value="DinB/YfiT-like putative metalloenzymes"/>
    <property type="match status" value="1"/>
</dbReference>
<evidence type="ECO:0000313" key="2">
    <source>
        <dbReference type="EMBL" id="MDU8887161.1"/>
    </source>
</evidence>
<accession>A0ABU3U9T1</accession>
<feature type="domain" description="DinB-like" evidence="1">
    <location>
        <begin position="22"/>
        <end position="177"/>
    </location>
</feature>
<dbReference type="InterPro" id="IPR024775">
    <property type="entry name" value="DinB-like"/>
</dbReference>
<dbReference type="InterPro" id="IPR034660">
    <property type="entry name" value="DinB/YfiT-like"/>
</dbReference>
<organism evidence="2 3">
    <name type="scientific">Gilvirhabdus luticola</name>
    <dbReference type="NCBI Taxonomy" id="3079858"/>
    <lineage>
        <taxon>Bacteria</taxon>
        <taxon>Pseudomonadati</taxon>
        <taxon>Bacteroidota</taxon>
        <taxon>Flavobacteriia</taxon>
        <taxon>Flavobacteriales</taxon>
        <taxon>Flavobacteriaceae</taxon>
        <taxon>Gilvirhabdus</taxon>
    </lineage>
</organism>
<name>A0ABU3U9T1_9FLAO</name>
<evidence type="ECO:0000313" key="3">
    <source>
        <dbReference type="Proteomes" id="UP001268651"/>
    </source>
</evidence>
<gene>
    <name evidence="2" type="ORF">RXV94_13400</name>
</gene>
<dbReference type="EMBL" id="JAWHTF010000009">
    <property type="protein sequence ID" value="MDU8887161.1"/>
    <property type="molecule type" value="Genomic_DNA"/>
</dbReference>